<dbReference type="AlphaFoldDB" id="A0AAF1BMM8"/>
<feature type="domain" description="Protein kinase" evidence="1">
    <location>
        <begin position="89"/>
        <end position="472"/>
    </location>
</feature>
<dbReference type="InterPro" id="IPR000719">
    <property type="entry name" value="Prot_kinase_dom"/>
</dbReference>
<dbReference type="GO" id="GO:0005524">
    <property type="term" value="F:ATP binding"/>
    <property type="evidence" value="ECO:0007669"/>
    <property type="project" value="InterPro"/>
</dbReference>
<dbReference type="RefSeq" id="XP_062629606.1">
    <property type="nucleotide sequence ID" value="XM_062773622.1"/>
</dbReference>
<reference evidence="2" key="1">
    <citation type="submission" date="2023-10" db="EMBL/GenBank/DDBJ databases">
        <authorList>
            <person name="Noh H."/>
        </authorList>
    </citation>
    <scope>NUCLEOTIDE SEQUENCE</scope>
    <source>
        <strain evidence="2">DUCC4014</strain>
    </source>
</reference>
<dbReference type="GO" id="GO:0044773">
    <property type="term" value="P:mitotic DNA damage checkpoint signaling"/>
    <property type="evidence" value="ECO:0007669"/>
    <property type="project" value="TreeGrafter"/>
</dbReference>
<dbReference type="SMART" id="SM00220">
    <property type="entry name" value="S_TKc"/>
    <property type="match status" value="1"/>
</dbReference>
<dbReference type="InterPro" id="IPR011009">
    <property type="entry name" value="Kinase-like_dom_sf"/>
</dbReference>
<sequence length="643" mass="71659">MHLVLPDDFSTAARLRRLSDLLVQQQVEDLEAMNIVQSVALAEHLGDPTLLSNRVVSLVGDVVLPSEEPKRVFNEAELTPDRPGSFFIREDAPALGQGGQAAVWPGLAVVDSQVIPAAIKVIPRISPRGFDEELCGMPICPSERYDTAWGTEIGISEAVHNPNVIKPISYDGVSDENCRFISFPLAQGGSLFEHCGRIALDDVFDIGWRIADGLRALHTAGIIHRDIKPGNIFLFGHADTGFRATVGDLGLAVRADADVDIYALGATVYEAVVGHALFQPENPYAESPFDHQSFQGAVGQLLERTIRSMLSTRPEYRPTAAHVKELFEALEDAFIESEEATSAGTIPIVSSVSSPHSSSSFEDDPVHPLHLFESLPAELLVQIHHEAGNVRFPETSLFIRDTLRAASSTLSKARFFMFRYRQNPPLAMRPLSPGMDYETHRRESIKEHFRRNPTLKMNLRHVLSRALDHPVVTLKVAKAIISECQRLGIRVWAEFHYQIGRHPVPNRFAGPILRPDRELLLYLLDGHATISACYRLLPSAVERNDIPLAALLIKLGSPANDEVVVDAISRNYSTMPMRKNREFELGFSDEVLAASKEHQCEYEYLSRIHAMESSMYRFDLREFYDDEGKLLNESDDENSEATN</sequence>
<dbReference type="SUPFAM" id="SSF56112">
    <property type="entry name" value="Protein kinase-like (PK-like)"/>
    <property type="match status" value="1"/>
</dbReference>
<keyword evidence="3" id="KW-1185">Reference proteome</keyword>
<organism evidence="2 3">
    <name type="scientific">Vanrija pseudolonga</name>
    <dbReference type="NCBI Taxonomy" id="143232"/>
    <lineage>
        <taxon>Eukaryota</taxon>
        <taxon>Fungi</taxon>
        <taxon>Dikarya</taxon>
        <taxon>Basidiomycota</taxon>
        <taxon>Agaricomycotina</taxon>
        <taxon>Tremellomycetes</taxon>
        <taxon>Trichosporonales</taxon>
        <taxon>Trichosporonaceae</taxon>
        <taxon>Vanrija</taxon>
    </lineage>
</organism>
<keyword evidence="2" id="KW-0418">Kinase</keyword>
<accession>A0AAF1BMM8</accession>
<dbReference type="InterPro" id="IPR008271">
    <property type="entry name" value="Ser/Thr_kinase_AS"/>
</dbReference>
<evidence type="ECO:0000259" key="1">
    <source>
        <dbReference type="PROSITE" id="PS50011"/>
    </source>
</evidence>
<name>A0AAF1BMM8_9TREE</name>
<evidence type="ECO:0000313" key="3">
    <source>
        <dbReference type="Proteomes" id="UP000827549"/>
    </source>
</evidence>
<evidence type="ECO:0000313" key="2">
    <source>
        <dbReference type="EMBL" id="WOO83580.1"/>
    </source>
</evidence>
<dbReference type="PROSITE" id="PS00108">
    <property type="entry name" value="PROTEIN_KINASE_ST"/>
    <property type="match status" value="1"/>
</dbReference>
<dbReference type="GeneID" id="87810272"/>
<gene>
    <name evidence="2" type="primary">CMK1</name>
    <name evidence="2" type="ORF">LOC62_05G007098</name>
</gene>
<dbReference type="PROSITE" id="PS50011">
    <property type="entry name" value="PROTEIN_KINASE_DOM"/>
    <property type="match status" value="1"/>
</dbReference>
<proteinExistence type="predicted"/>
<dbReference type="GO" id="GO:0004674">
    <property type="term" value="F:protein serine/threonine kinase activity"/>
    <property type="evidence" value="ECO:0007669"/>
    <property type="project" value="TreeGrafter"/>
</dbReference>
<dbReference type="EMBL" id="CP086718">
    <property type="protein sequence ID" value="WOO83580.1"/>
    <property type="molecule type" value="Genomic_DNA"/>
</dbReference>
<dbReference type="PANTHER" id="PTHR44167:SF30">
    <property type="entry name" value="PHOSPHORYLASE KINASE"/>
    <property type="match status" value="1"/>
</dbReference>
<dbReference type="PANTHER" id="PTHR44167">
    <property type="entry name" value="OVARIAN-SPECIFIC SERINE/THREONINE-PROTEIN KINASE LOK-RELATED"/>
    <property type="match status" value="1"/>
</dbReference>
<protein>
    <submittedName>
        <fullName evidence="2">Calcium/calmodulin-dependent protein kinase I</fullName>
    </submittedName>
</protein>
<dbReference type="GO" id="GO:0005634">
    <property type="term" value="C:nucleus"/>
    <property type="evidence" value="ECO:0007669"/>
    <property type="project" value="TreeGrafter"/>
</dbReference>
<dbReference type="Gene3D" id="1.10.510.10">
    <property type="entry name" value="Transferase(Phosphotransferase) domain 1"/>
    <property type="match status" value="2"/>
</dbReference>
<dbReference type="Pfam" id="PF00069">
    <property type="entry name" value="Pkinase"/>
    <property type="match status" value="1"/>
</dbReference>
<dbReference type="Proteomes" id="UP000827549">
    <property type="component" value="Chromosome 5"/>
</dbReference>
<keyword evidence="2" id="KW-0808">Transferase</keyword>